<dbReference type="InterPro" id="IPR043133">
    <property type="entry name" value="GTP-CH-I_C/QueF"/>
</dbReference>
<keyword evidence="4" id="KW-1185">Reference proteome</keyword>
<dbReference type="Pfam" id="PF16350">
    <property type="entry name" value="FAO_M"/>
    <property type="match status" value="1"/>
</dbReference>
<dbReference type="Gene3D" id="3.40.50.170">
    <property type="entry name" value="Formyl transferase, N-terminal domain"/>
    <property type="match status" value="1"/>
</dbReference>
<dbReference type="NCBIfam" id="TIGR00525">
    <property type="entry name" value="folB"/>
    <property type="match status" value="1"/>
</dbReference>
<dbReference type="PANTHER" id="PTHR43757">
    <property type="entry name" value="AMINOMETHYLTRANSFERASE"/>
    <property type="match status" value="1"/>
</dbReference>
<gene>
    <name evidence="3" type="ORF">WR25_08735</name>
</gene>
<dbReference type="EMBL" id="LIAE01009654">
    <property type="protein sequence ID" value="PAV68949.1"/>
    <property type="molecule type" value="Genomic_DNA"/>
</dbReference>
<dbReference type="Gene3D" id="2.40.30.110">
    <property type="entry name" value="Aminomethyltransferase beta-barrel domains"/>
    <property type="match status" value="1"/>
</dbReference>
<dbReference type="Gene3D" id="3.30.1360.120">
    <property type="entry name" value="Probable tRNA modification gtpase trme, domain 1"/>
    <property type="match status" value="1"/>
</dbReference>
<evidence type="ECO:0000313" key="4">
    <source>
        <dbReference type="Proteomes" id="UP000218231"/>
    </source>
</evidence>
<dbReference type="Gene3D" id="3.30.9.10">
    <property type="entry name" value="D-Amino Acid Oxidase, subunit A, domain 2"/>
    <property type="match status" value="1"/>
</dbReference>
<dbReference type="Gene3D" id="3.30.1130.10">
    <property type="match status" value="1"/>
</dbReference>
<evidence type="ECO:0000259" key="2">
    <source>
        <dbReference type="SMART" id="SM00905"/>
    </source>
</evidence>
<dbReference type="InterPro" id="IPR028896">
    <property type="entry name" value="GcvT/YgfZ/DmdA"/>
</dbReference>
<dbReference type="GO" id="GO:0005739">
    <property type="term" value="C:mitochondrion"/>
    <property type="evidence" value="ECO:0007669"/>
    <property type="project" value="TreeGrafter"/>
</dbReference>
<dbReference type="SUPFAM" id="SSF55620">
    <property type="entry name" value="Tetrahydrobiopterin biosynthesis enzymes-like"/>
    <property type="match status" value="1"/>
</dbReference>
<dbReference type="InterPro" id="IPR006157">
    <property type="entry name" value="FolB_dom"/>
</dbReference>
<dbReference type="Pfam" id="PF01266">
    <property type="entry name" value="DAO"/>
    <property type="match status" value="1"/>
</dbReference>
<dbReference type="Pfam" id="PF08669">
    <property type="entry name" value="GCV_T_C"/>
    <property type="match status" value="1"/>
</dbReference>
<sequence length="1067" mass="118256">MVSKFDHAMHHLLYQIKVRWLNAEVVAIVSNHDGARAAAQIEGVPFHHWPVTKDNKAEQEQKLLALVEETGAELVVLARYMQARVVIVGVGGIVGASVVHHLVERGWTDIVGIDKSGVPTDIGSTAHASDFCYATSHDYLTTWTTLYSMNFFEKMGHYSRIGGLEVARVGDDQRMDEIRRKVASGKAFGTRAELVDAATIKAKFPLIEESLIQGGLWDPDAGLVVPRSQTVAGKLIDQAVDAGALTVFANNQAESLIIEDGRIKGVVTTRGTIMADYVVVCTGLWGRLIAEMAGEDLPVFPVDHPLTFFGPYTAFEGTGKDIGYPLLRDQGNSAYMRDTGDPKTTEGGQIEWGYYEEHAPRLVHPRDLLEKEFARLSPSQRDLEMEQIIAPLERAMELTPILGELGYNESHSFNGLLQTTTDGGPSIGESQKVRGLWYAVGIWVKDGPGMGKLVADWMTDGRTAIDHASIDYARFNPFQLEPKFIEERCLETAAKIYNPPVHPREPFAGGRGIRRSPFWEREKELGGYFMELGGWERAHGYAANEHLLEKYADQVPVRENEWDNRHFWRVSNAEQLELSADCGLINLSHFHITDIEGPDHVALMEWLCAAKVGGDATVGKGVYTHFLDDEGNVRADFTVFRLADRCRLVNGADAGPRDVHYMRRVAQDRGLDVTVTDVTEKYVTVGIWGPNARVNLQKVVDDPDALSLENFPFAAIRTVRIAGKDVMAFRISYVGEQGWELHMAYEDGLAVWDALRSTGVIAVGIETYANSRRMEKSLRLQNADLLTHYNLLEADLARPKAKEADFRGKAKHLEHRARAHQPAKLCTLVMTDNVDSQGVKRYPVGILPVIDPETGEVPVDALGRRSYTTSIAYGPSIGKNIALAYLPWALCQEGRMLEVEYFGERYPVEVASVGYRPLVRYVIRLENCAFFARHGVFDEEERLGQRFHVDAQVQVDAALGDDGGSIVGTVDYGALFAEIERLVRGRRHLLIESLALEIARGLCDRFPAFAGAVIRLRKPCVPIDGILDHVEVEVAWPPADTIPAADATVSRSQGAGDAPVLFSQDRV</sequence>
<dbReference type="InterPro" id="IPR006222">
    <property type="entry name" value="GCVT_N"/>
</dbReference>
<dbReference type="PANTHER" id="PTHR43757:SF2">
    <property type="entry name" value="AMINOMETHYLTRANSFERASE, MITOCHONDRIAL"/>
    <property type="match status" value="1"/>
</dbReference>
<dbReference type="SUPFAM" id="SSF54373">
    <property type="entry name" value="FAD-linked reductases, C-terminal domain"/>
    <property type="match status" value="1"/>
</dbReference>
<dbReference type="AlphaFoldDB" id="A0A2A2K584"/>
<dbReference type="Pfam" id="PF01571">
    <property type="entry name" value="GCV_T"/>
    <property type="match status" value="1"/>
</dbReference>
<dbReference type="SUPFAM" id="SSF51905">
    <property type="entry name" value="FAD/NAD(P)-binding domain"/>
    <property type="match status" value="1"/>
</dbReference>
<dbReference type="InterPro" id="IPR006076">
    <property type="entry name" value="FAD-dep_OxRdtase"/>
</dbReference>
<dbReference type="SUPFAM" id="SSF53328">
    <property type="entry name" value="Formyltransferase"/>
    <property type="match status" value="1"/>
</dbReference>
<dbReference type="NCBIfam" id="TIGR00526">
    <property type="entry name" value="folB_dom"/>
    <property type="match status" value="1"/>
</dbReference>
<dbReference type="Gene3D" id="3.50.50.60">
    <property type="entry name" value="FAD/NAD(P)-binding domain"/>
    <property type="match status" value="1"/>
</dbReference>
<proteinExistence type="inferred from homology"/>
<dbReference type="STRING" id="2018661.A0A2A2K584"/>
<feature type="domain" description="Dihydroneopterin aldolase/epimerase" evidence="2">
    <location>
        <begin position="923"/>
        <end position="1036"/>
    </location>
</feature>
<dbReference type="SMART" id="SM00905">
    <property type="entry name" value="FolB"/>
    <property type="match status" value="1"/>
</dbReference>
<dbReference type="InterPro" id="IPR029043">
    <property type="entry name" value="GcvT/YgfZ_C"/>
</dbReference>
<dbReference type="InterPro" id="IPR036477">
    <property type="entry name" value="Formyl_transf_N_sf"/>
</dbReference>
<evidence type="ECO:0000313" key="3">
    <source>
        <dbReference type="EMBL" id="PAV68949.1"/>
    </source>
</evidence>
<comment type="caution">
    <text evidence="3">The sequence shown here is derived from an EMBL/GenBank/DDBJ whole genome shotgun (WGS) entry which is preliminary data.</text>
</comment>
<reference evidence="3 4" key="1">
    <citation type="journal article" date="2017" name="Curr. Biol.">
        <title>Genome architecture and evolution of a unichromosomal asexual nematode.</title>
        <authorList>
            <person name="Fradin H."/>
            <person name="Zegar C."/>
            <person name="Gutwein M."/>
            <person name="Lucas J."/>
            <person name="Kovtun M."/>
            <person name="Corcoran D."/>
            <person name="Baugh L.R."/>
            <person name="Kiontke K."/>
            <person name="Gunsalus K."/>
            <person name="Fitch D.H."/>
            <person name="Piano F."/>
        </authorList>
    </citation>
    <scope>NUCLEOTIDE SEQUENCE [LARGE SCALE GENOMIC DNA]</scope>
    <source>
        <strain evidence="3">PF1309</strain>
    </source>
</reference>
<protein>
    <recommendedName>
        <fullName evidence="2">Dihydroneopterin aldolase/epimerase domain-containing protein</fullName>
    </recommendedName>
</protein>
<dbReference type="OrthoDB" id="498204at2759"/>
<dbReference type="Pfam" id="PF02152">
    <property type="entry name" value="FolB"/>
    <property type="match status" value="1"/>
</dbReference>
<dbReference type="SUPFAM" id="SSF103025">
    <property type="entry name" value="Folate-binding domain"/>
    <property type="match status" value="1"/>
</dbReference>
<dbReference type="InterPro" id="IPR027266">
    <property type="entry name" value="TrmE/GcvT-like"/>
</dbReference>
<dbReference type="InterPro" id="IPR013977">
    <property type="entry name" value="GcvT_C"/>
</dbReference>
<dbReference type="InterPro" id="IPR036188">
    <property type="entry name" value="FAD/NAD-bd_sf"/>
</dbReference>
<comment type="similarity">
    <text evidence="1">Belongs to the GcvT family.</text>
</comment>
<dbReference type="GO" id="GO:0004150">
    <property type="term" value="F:dihydroneopterin aldolase activity"/>
    <property type="evidence" value="ECO:0007669"/>
    <property type="project" value="InterPro"/>
</dbReference>
<dbReference type="InterPro" id="IPR006156">
    <property type="entry name" value="Dihydroneopterin_aldolase"/>
</dbReference>
<name>A0A2A2K584_9BILA</name>
<dbReference type="Gene3D" id="3.30.70.1400">
    <property type="entry name" value="Aminomethyltransferase beta-barrel domains"/>
    <property type="match status" value="1"/>
</dbReference>
<evidence type="ECO:0000256" key="1">
    <source>
        <dbReference type="ARBA" id="ARBA00008609"/>
    </source>
</evidence>
<dbReference type="InterPro" id="IPR032503">
    <property type="entry name" value="FAO_M"/>
</dbReference>
<dbReference type="GO" id="GO:0006760">
    <property type="term" value="P:folic acid-containing compound metabolic process"/>
    <property type="evidence" value="ECO:0007669"/>
    <property type="project" value="InterPro"/>
</dbReference>
<dbReference type="SUPFAM" id="SSF101790">
    <property type="entry name" value="Aminomethyltransferase beta-barrel domain"/>
    <property type="match status" value="1"/>
</dbReference>
<organism evidence="3 4">
    <name type="scientific">Diploscapter pachys</name>
    <dbReference type="NCBI Taxonomy" id="2018661"/>
    <lineage>
        <taxon>Eukaryota</taxon>
        <taxon>Metazoa</taxon>
        <taxon>Ecdysozoa</taxon>
        <taxon>Nematoda</taxon>
        <taxon>Chromadorea</taxon>
        <taxon>Rhabditida</taxon>
        <taxon>Rhabditina</taxon>
        <taxon>Rhabditomorpha</taxon>
        <taxon>Rhabditoidea</taxon>
        <taxon>Rhabditidae</taxon>
        <taxon>Diploscapter</taxon>
    </lineage>
</organism>
<accession>A0A2A2K584</accession>
<dbReference type="Proteomes" id="UP000218231">
    <property type="component" value="Unassembled WGS sequence"/>
</dbReference>